<dbReference type="GO" id="GO:0008270">
    <property type="term" value="F:zinc ion binding"/>
    <property type="evidence" value="ECO:0007669"/>
    <property type="project" value="InterPro"/>
</dbReference>
<comment type="similarity">
    <text evidence="1">Belongs to the cytidine and deoxycytidylate deaminase family.</text>
</comment>
<dbReference type="GO" id="GO:0006152">
    <property type="term" value="P:purine nucleoside catabolic process"/>
    <property type="evidence" value="ECO:0007669"/>
    <property type="project" value="TreeGrafter"/>
</dbReference>
<evidence type="ECO:0000256" key="4">
    <source>
        <dbReference type="ARBA" id="ARBA00022833"/>
    </source>
</evidence>
<dbReference type="CDD" id="cd01285">
    <property type="entry name" value="nucleoside_deaminase"/>
    <property type="match status" value="1"/>
</dbReference>
<keyword evidence="3" id="KW-0378">Hydrolase</keyword>
<evidence type="ECO:0000256" key="1">
    <source>
        <dbReference type="ARBA" id="ARBA00006576"/>
    </source>
</evidence>
<evidence type="ECO:0000313" key="5">
    <source>
        <dbReference type="EMBL" id="NFG15711.1"/>
    </source>
</evidence>
<dbReference type="InterPro" id="IPR002125">
    <property type="entry name" value="CMP_dCMP_dom"/>
</dbReference>
<dbReference type="PROSITE" id="PS51747">
    <property type="entry name" value="CYT_DCMP_DEAMINASES_2"/>
    <property type="match status" value="1"/>
</dbReference>
<keyword evidence="2" id="KW-0479">Metal-binding</keyword>
<accession>A0A6B3WLN8</accession>
<sequence>MNKNEIMDLCVKSCMEGMKNHEGGPFGSAIVKDGEVIAVAHNTVVGDNDPTAHGEVNVIRKACKKLNTFDLSGCELYTTSEPCPMCMSAIIWANISKVYYGCTVEDARDIGFRDEHILKFLKEGCKDKNILDLEAVDKKSSLKAFEYWSKDRDKTKY</sequence>
<dbReference type="EMBL" id="SWOY01000001">
    <property type="protein sequence ID" value="NFG15711.1"/>
    <property type="molecule type" value="Genomic_DNA"/>
</dbReference>
<dbReference type="FunFam" id="3.40.140.10:FF:000011">
    <property type="entry name" value="tRNA-specific adenosine deaminase"/>
    <property type="match status" value="1"/>
</dbReference>
<reference evidence="5 6" key="1">
    <citation type="submission" date="2019-04" db="EMBL/GenBank/DDBJ databases">
        <title>Genome sequencing of Clostridium botulinum Groups I-IV and Clostridium butyricum.</title>
        <authorList>
            <person name="Brunt J."/>
            <person name="Van Vliet A.H.M."/>
            <person name="Stringer S.C."/>
            <person name="Carter A.T."/>
            <person name="Peck M.W."/>
        </authorList>
    </citation>
    <scope>NUCLEOTIDE SEQUENCE [LARGE SCALE GENOMIC DNA]</scope>
    <source>
        <strain evidence="5 6">IFR 18/037</strain>
    </source>
</reference>
<dbReference type="Gene3D" id="3.40.140.10">
    <property type="entry name" value="Cytidine Deaminase, domain 2"/>
    <property type="match status" value="1"/>
</dbReference>
<dbReference type="GO" id="GO:0047974">
    <property type="term" value="F:guanosine deaminase activity"/>
    <property type="evidence" value="ECO:0007669"/>
    <property type="project" value="TreeGrafter"/>
</dbReference>
<comment type="caution">
    <text evidence="5">The sequence shown here is derived from an EMBL/GenBank/DDBJ whole genome shotgun (WGS) entry which is preliminary data.</text>
</comment>
<evidence type="ECO:0000313" key="6">
    <source>
        <dbReference type="Proteomes" id="UP000478995"/>
    </source>
</evidence>
<dbReference type="PANTHER" id="PTHR11079">
    <property type="entry name" value="CYTOSINE DEAMINASE FAMILY MEMBER"/>
    <property type="match status" value="1"/>
</dbReference>
<dbReference type="Proteomes" id="UP000478995">
    <property type="component" value="Unassembled WGS sequence"/>
</dbReference>
<evidence type="ECO:0000256" key="3">
    <source>
        <dbReference type="ARBA" id="ARBA00022801"/>
    </source>
</evidence>
<dbReference type="InterPro" id="IPR016192">
    <property type="entry name" value="APOBEC/CMP_deaminase_Zn-bd"/>
</dbReference>
<name>A0A6B3WLN8_CLOBO</name>
<evidence type="ECO:0000256" key="2">
    <source>
        <dbReference type="ARBA" id="ARBA00022723"/>
    </source>
</evidence>
<dbReference type="RefSeq" id="WP_012704672.1">
    <property type="nucleotide sequence ID" value="NZ_CP013296.1"/>
</dbReference>
<keyword evidence="4" id="KW-0862">Zinc</keyword>
<dbReference type="SUPFAM" id="SSF53927">
    <property type="entry name" value="Cytidine deaminase-like"/>
    <property type="match status" value="1"/>
</dbReference>
<dbReference type="PROSITE" id="PS00903">
    <property type="entry name" value="CYT_DCMP_DEAMINASES_1"/>
    <property type="match status" value="1"/>
</dbReference>
<dbReference type="Pfam" id="PF00383">
    <property type="entry name" value="dCMP_cyt_deam_1"/>
    <property type="match status" value="1"/>
</dbReference>
<protein>
    <submittedName>
        <fullName evidence="5">Nucleoside deaminase</fullName>
    </submittedName>
</protein>
<proteinExistence type="inferred from homology"/>
<dbReference type="AlphaFoldDB" id="A0A6B3WLN8"/>
<dbReference type="PANTHER" id="PTHR11079:SF161">
    <property type="entry name" value="CMP_DCMP-TYPE DEAMINASE DOMAIN-CONTAINING PROTEIN"/>
    <property type="match status" value="1"/>
</dbReference>
<organism evidence="5 6">
    <name type="scientific">Clostridium botulinum</name>
    <dbReference type="NCBI Taxonomy" id="1491"/>
    <lineage>
        <taxon>Bacteria</taxon>
        <taxon>Bacillati</taxon>
        <taxon>Bacillota</taxon>
        <taxon>Clostridia</taxon>
        <taxon>Eubacteriales</taxon>
        <taxon>Clostridiaceae</taxon>
        <taxon>Clostridium</taxon>
    </lineage>
</organism>
<dbReference type="InterPro" id="IPR016193">
    <property type="entry name" value="Cytidine_deaminase-like"/>
</dbReference>
<gene>
    <name evidence="5" type="ORF">FC794_02635</name>
</gene>